<reference evidence="4 5" key="1">
    <citation type="submission" date="2022-03" db="EMBL/GenBank/DDBJ databases">
        <title>Hymenobactersp. isolated from the air.</title>
        <authorList>
            <person name="Won M."/>
            <person name="Kwon S.-W."/>
        </authorList>
    </citation>
    <scope>NUCLEOTIDE SEQUENCE [LARGE SCALE GENOMIC DNA]</scope>
    <source>
        <strain evidence="4 5">KACC 22596</strain>
    </source>
</reference>
<gene>
    <name evidence="4" type="ORF">MTP16_16115</name>
</gene>
<dbReference type="InterPro" id="IPR051262">
    <property type="entry name" value="SMP-30/CGR1_Lactonase"/>
</dbReference>
<dbReference type="PANTHER" id="PTHR47572:SF4">
    <property type="entry name" value="LACTONASE DRP35"/>
    <property type="match status" value="1"/>
</dbReference>
<feature type="signal peptide" evidence="2">
    <location>
        <begin position="1"/>
        <end position="22"/>
    </location>
</feature>
<evidence type="ECO:0000256" key="2">
    <source>
        <dbReference type="SAM" id="SignalP"/>
    </source>
</evidence>
<feature type="domain" description="SMP-30/Gluconolactonase/LRE-like region" evidence="3">
    <location>
        <begin position="112"/>
        <end position="289"/>
    </location>
</feature>
<organism evidence="4 5">
    <name type="scientific">Hymenobacter monticola</name>
    <dbReference type="NCBI Taxonomy" id="1705399"/>
    <lineage>
        <taxon>Bacteria</taxon>
        <taxon>Pseudomonadati</taxon>
        <taxon>Bacteroidota</taxon>
        <taxon>Cytophagia</taxon>
        <taxon>Cytophagales</taxon>
        <taxon>Hymenobacteraceae</taxon>
        <taxon>Hymenobacter</taxon>
    </lineage>
</organism>
<evidence type="ECO:0000313" key="4">
    <source>
        <dbReference type="EMBL" id="UOE32651.1"/>
    </source>
</evidence>
<dbReference type="SUPFAM" id="SSF63829">
    <property type="entry name" value="Calcium-dependent phosphotriesterase"/>
    <property type="match status" value="1"/>
</dbReference>
<evidence type="ECO:0000259" key="3">
    <source>
        <dbReference type="Pfam" id="PF08450"/>
    </source>
</evidence>
<dbReference type="EMBL" id="CP094534">
    <property type="protein sequence ID" value="UOE32651.1"/>
    <property type="molecule type" value="Genomic_DNA"/>
</dbReference>
<evidence type="ECO:0000256" key="1">
    <source>
        <dbReference type="ARBA" id="ARBA00022801"/>
    </source>
</evidence>
<evidence type="ECO:0000313" key="5">
    <source>
        <dbReference type="Proteomes" id="UP000831390"/>
    </source>
</evidence>
<proteinExistence type="predicted"/>
<dbReference type="PANTHER" id="PTHR47572">
    <property type="entry name" value="LIPOPROTEIN-RELATED"/>
    <property type="match status" value="1"/>
</dbReference>
<dbReference type="PROSITE" id="PS51257">
    <property type="entry name" value="PROKAR_LIPOPROTEIN"/>
    <property type="match status" value="1"/>
</dbReference>
<keyword evidence="2" id="KW-0732">Signal</keyword>
<dbReference type="InterPro" id="IPR015943">
    <property type="entry name" value="WD40/YVTN_repeat-like_dom_sf"/>
</dbReference>
<sequence length="397" mass="42461">MLFSPKPFRQLLPLLMGGTLLAACQSDPPTTEREAVNKEAVVKTDADTAKTAAEPADTMGLPAGSVPTIGSPKLLFTLDDAHNTPDGLALAPNGHLILSVPNLADNSQPASLMEIDGNTLKPYATNLPVEPTTQKAAPMDLAFGPDGNLYYAENQYENSKDFKSRLMRVEVKNGKPGAITTVADGFALANAVLWKGNTLYVTDSQWDLPDNDKGSAILKFSLAELGKGTVHLKPKTKDPHVLAMFSTTVNETGVDNGADGLDYDSQGNLYTGSFGDGKLYRVSLKPDGSLAKQETLTLSGKQIPCVDGLIIDRATDKIYLCNSRENAIEVVDLRNGNKVTTLAQNPDTDGAGGKLDQPAEVLLKGKRLYISDFDHPVKHFANTKSDAPHTMSVIDLP</sequence>
<keyword evidence="5" id="KW-1185">Reference proteome</keyword>
<protein>
    <submittedName>
        <fullName evidence="4">SMP-30/gluconolactonase/LRE family protein</fullName>
    </submittedName>
</protein>
<name>A0ABY4B3N9_9BACT</name>
<keyword evidence="1" id="KW-0378">Hydrolase</keyword>
<dbReference type="Gene3D" id="2.120.10.30">
    <property type="entry name" value="TolB, C-terminal domain"/>
    <property type="match status" value="1"/>
</dbReference>
<dbReference type="Gene3D" id="2.130.10.10">
    <property type="entry name" value="YVTN repeat-like/Quinoprotein amine dehydrogenase"/>
    <property type="match status" value="1"/>
</dbReference>
<accession>A0ABY4B3N9</accession>
<feature type="chain" id="PRO_5046407164" evidence="2">
    <location>
        <begin position="23"/>
        <end position="397"/>
    </location>
</feature>
<dbReference type="InterPro" id="IPR011042">
    <property type="entry name" value="6-blade_b-propeller_TolB-like"/>
</dbReference>
<dbReference type="Pfam" id="PF08450">
    <property type="entry name" value="SGL"/>
    <property type="match status" value="1"/>
</dbReference>
<dbReference type="InterPro" id="IPR013658">
    <property type="entry name" value="SGL"/>
</dbReference>
<dbReference type="RefSeq" id="WP_243511599.1">
    <property type="nucleotide sequence ID" value="NZ_CP094534.1"/>
</dbReference>
<dbReference type="Proteomes" id="UP000831390">
    <property type="component" value="Chromosome"/>
</dbReference>